<gene>
    <name evidence="2" type="ORF">HMPREF9440_02226</name>
</gene>
<feature type="region of interest" description="Disordered" evidence="1">
    <location>
        <begin position="41"/>
        <end position="61"/>
    </location>
</feature>
<protein>
    <submittedName>
        <fullName evidence="2">Uncharacterized protein</fullName>
    </submittedName>
</protein>
<dbReference type="AlphaFoldDB" id="H3KHI2"/>
<comment type="caution">
    <text evidence="2">The sequence shown here is derived from an EMBL/GenBank/DDBJ whole genome shotgun (WGS) entry which is preliminary data.</text>
</comment>
<name>H3KHI2_9BURK</name>
<dbReference type="STRING" id="762967.HMPREF9440_02226"/>
<accession>H3KHI2</accession>
<dbReference type="HOGENOM" id="CLU_2921093_0_0_4"/>
<dbReference type="PATRIC" id="fig|762967.3.peg.1752"/>
<dbReference type="EMBL" id="AFBQ01000337">
    <property type="protein sequence ID" value="EHY30434.1"/>
    <property type="molecule type" value="Genomic_DNA"/>
</dbReference>
<reference evidence="2 3" key="1">
    <citation type="submission" date="2011-11" db="EMBL/GenBank/DDBJ databases">
        <authorList>
            <person name="Weinstock G."/>
            <person name="Sodergren E."/>
            <person name="Clifton S."/>
            <person name="Fulton L."/>
            <person name="Fulton B."/>
            <person name="Courtney L."/>
            <person name="Fronick C."/>
            <person name="Harrison M."/>
            <person name="Strong C."/>
            <person name="Farmer C."/>
            <person name="Delahaunty K."/>
            <person name="Markovic C."/>
            <person name="Hall O."/>
            <person name="Minx P."/>
            <person name="Tomlinson C."/>
            <person name="Mitreva M."/>
            <person name="Hou S."/>
            <person name="Chen J."/>
            <person name="Wollam A."/>
            <person name="Pepin K.H."/>
            <person name="Johnson M."/>
            <person name="Bhonagiri V."/>
            <person name="Zhang X."/>
            <person name="Suruliraj S."/>
            <person name="Warren W."/>
            <person name="Chinwalla A."/>
            <person name="Mardis E.R."/>
            <person name="Wilson R.K."/>
        </authorList>
    </citation>
    <scope>NUCLEOTIDE SEQUENCE [LARGE SCALE GENOMIC DNA]</scope>
    <source>
        <strain evidence="2 3">YIT 11816</strain>
    </source>
</reference>
<feature type="region of interest" description="Disordered" evidence="1">
    <location>
        <begin position="1"/>
        <end position="20"/>
    </location>
</feature>
<evidence type="ECO:0000256" key="1">
    <source>
        <dbReference type="SAM" id="MobiDB-lite"/>
    </source>
</evidence>
<proteinExistence type="predicted"/>
<dbReference type="Proteomes" id="UP000004956">
    <property type="component" value="Unassembled WGS sequence"/>
</dbReference>
<sequence>MKNQRDALPQKPPIVPPRTFFQSKPASQILTMEAVCAPANPRRATKPLSTRHPCPTFRNGP</sequence>
<organism evidence="2 3">
    <name type="scientific">Sutterella parvirubra YIT 11816</name>
    <dbReference type="NCBI Taxonomy" id="762967"/>
    <lineage>
        <taxon>Bacteria</taxon>
        <taxon>Pseudomonadati</taxon>
        <taxon>Pseudomonadota</taxon>
        <taxon>Betaproteobacteria</taxon>
        <taxon>Burkholderiales</taxon>
        <taxon>Sutterellaceae</taxon>
        <taxon>Sutterella</taxon>
    </lineage>
</organism>
<evidence type="ECO:0000313" key="3">
    <source>
        <dbReference type="Proteomes" id="UP000004956"/>
    </source>
</evidence>
<evidence type="ECO:0000313" key="2">
    <source>
        <dbReference type="EMBL" id="EHY30434.1"/>
    </source>
</evidence>
<keyword evidence="3" id="KW-1185">Reference proteome</keyword>